<reference evidence="2 4" key="2">
    <citation type="submission" date="2019-07" db="EMBL/GenBank/DDBJ databases">
        <title>Draft genome of two Muricauda strains isolated from deep sea.</title>
        <authorList>
            <person name="Sun C."/>
        </authorList>
    </citation>
    <scope>NUCLEOTIDE SEQUENCE [LARGE SCALE GENOMIC DNA]</scope>
    <source>
        <strain evidence="2 4">NH166</strain>
    </source>
</reference>
<dbReference type="Proteomes" id="UP000321528">
    <property type="component" value="Unassembled WGS sequence"/>
</dbReference>
<name>A0A418N3D4_9FLAO</name>
<proteinExistence type="predicted"/>
<dbReference type="EMBL" id="VNWL01000029">
    <property type="protein sequence ID" value="TXK00084.1"/>
    <property type="molecule type" value="Genomic_DNA"/>
</dbReference>
<dbReference type="AlphaFoldDB" id="A0A418N3D4"/>
<dbReference type="EMBL" id="QXFJ01000030">
    <property type="protein sequence ID" value="RIV68391.1"/>
    <property type="molecule type" value="Genomic_DNA"/>
</dbReference>
<sequence>MKLIFNKEENNDITIKIQQGTIAVDFTYTEMIKQMLEDNSIEDTDFGNLSHDEKVNLEEMLKKISGIFAEEETEDESSSEK</sequence>
<evidence type="ECO:0000313" key="4">
    <source>
        <dbReference type="Proteomes" id="UP000321528"/>
    </source>
</evidence>
<dbReference type="OrthoDB" id="1452236at2"/>
<keyword evidence="4" id="KW-1185">Reference proteome</keyword>
<gene>
    <name evidence="1" type="ORF">D2U88_14315</name>
    <name evidence="2" type="ORF">FQ019_14160</name>
</gene>
<accession>A0A418N3D4</accession>
<reference evidence="1 3" key="1">
    <citation type="submission" date="2018-08" db="EMBL/GenBank/DDBJ databases">
        <title>Proposal of Muricauda 72 sp.nov. and Muricauda NH166 sp.nov., isolated from seawater.</title>
        <authorList>
            <person name="Cheng H."/>
            <person name="Wu Y.-H."/>
            <person name="Guo L.-L."/>
            <person name="Xu X.-W."/>
        </authorList>
    </citation>
    <scope>NUCLEOTIDE SEQUENCE [LARGE SCALE GENOMIC DNA]</scope>
    <source>
        <strain evidence="1 3">NH166</strain>
    </source>
</reference>
<evidence type="ECO:0000313" key="2">
    <source>
        <dbReference type="EMBL" id="TXK00084.1"/>
    </source>
</evidence>
<evidence type="ECO:0000313" key="3">
    <source>
        <dbReference type="Proteomes" id="UP000284189"/>
    </source>
</evidence>
<organism evidence="1 3">
    <name type="scientific">Flagellimonas aequoris</name>
    <dbReference type="NCBI Taxonomy" id="2306997"/>
    <lineage>
        <taxon>Bacteria</taxon>
        <taxon>Pseudomonadati</taxon>
        <taxon>Bacteroidota</taxon>
        <taxon>Flavobacteriia</taxon>
        <taxon>Flavobacteriales</taxon>
        <taxon>Flavobacteriaceae</taxon>
        <taxon>Flagellimonas</taxon>
    </lineage>
</organism>
<dbReference type="RefSeq" id="WP_119641232.1">
    <property type="nucleotide sequence ID" value="NZ_QXFJ01000030.1"/>
</dbReference>
<dbReference type="Proteomes" id="UP000284189">
    <property type="component" value="Unassembled WGS sequence"/>
</dbReference>
<evidence type="ECO:0000313" key="1">
    <source>
        <dbReference type="EMBL" id="RIV68391.1"/>
    </source>
</evidence>
<comment type="caution">
    <text evidence="1">The sequence shown here is derived from an EMBL/GenBank/DDBJ whole genome shotgun (WGS) entry which is preliminary data.</text>
</comment>
<protein>
    <submittedName>
        <fullName evidence="1">Uncharacterized protein</fullName>
    </submittedName>
</protein>